<dbReference type="Gene3D" id="2.170.130.10">
    <property type="entry name" value="TonB-dependent receptor, plug domain"/>
    <property type="match status" value="1"/>
</dbReference>
<evidence type="ECO:0000256" key="3">
    <source>
        <dbReference type="ARBA" id="ARBA00022448"/>
    </source>
</evidence>
<protein>
    <submittedName>
        <fullName evidence="18">TonB-dependent receptor</fullName>
    </submittedName>
</protein>
<keyword evidence="5" id="KW-0410">Iron transport</keyword>
<reference evidence="18 19" key="1">
    <citation type="submission" date="2020-08" db="EMBL/GenBank/DDBJ databases">
        <title>Novel species isolated from subtropical streams in China.</title>
        <authorList>
            <person name="Lu H."/>
        </authorList>
    </citation>
    <scope>NUCLEOTIDE SEQUENCE [LARGE SCALE GENOMIC DNA]</scope>
    <source>
        <strain evidence="18 19">CCTCC AB 2015119</strain>
    </source>
</reference>
<evidence type="ECO:0000256" key="15">
    <source>
        <dbReference type="RuleBase" id="RU003357"/>
    </source>
</evidence>
<sequence>MFFCTSSANRLIHQAHSERFSLPVLRTCALVIASLFAPVGINSASAETVANSGGGLNDSAMEIGKVEISGQKNGPIAAKSVLSSVDILGSDLIQTQQVVNTWELFSKAPGVMMTQFRQGSESGKLSFRGFNGEGEVNAVKLLIDGVPSNDNGGGMQLLDMLFPLEIRSIEVVRGTNDPRYGLHNIAGNANIVTRSGGNYNDARVTYGSFDTKEVQLAKGWESNNWSQNYFAGYLKSAGYRDNATFEKSTVGGKWFYTTDDARMRFGVIARHTESNGDEAGYLTAADAYTRPTISYPYAQSEGGNRQMNQLSVHIDADPTDKISLATKVYLNQIKDQRWLRYSSTTSQQERVIDETHVGVLNSVTYRPGLALTDWLKDLAIEAGVNAEHQDDKSPRYSTSNKVRVTTTRDQKFTLNNYGAYIQAAIQTTDTLKIIPAYRVDKFDGSFTDVSKNVHYGIQDYGVIGQPKLSIVYSPLHSASVYGNWGRTFQIGAGAAAYKSNKNDLRPSINDGWEAGVKLAPASWINGRFSVWEQSASDEVKRRLNDPSGDSENVGSTRRSGIDLQVNIRPDQYSSAWFSYSRQRSKIVVPDPTAPITAGKEIDHVPGYIFSAGYDVQVSPALQLSVSGNGQGDYYLTTANTGSKYGAYALFNVGAKYKFTSSVELEFQVKNLANRYYEYVWINDQTRHSPGDGRAFYLSANMKF</sequence>
<feature type="domain" description="TonB-dependent receptor-like beta-barrel" evidence="16">
    <location>
        <begin position="246"/>
        <end position="671"/>
    </location>
</feature>
<dbReference type="Gene3D" id="2.40.170.20">
    <property type="entry name" value="TonB-dependent receptor, beta-barrel domain"/>
    <property type="match status" value="1"/>
</dbReference>
<feature type="domain" description="TonB-dependent receptor plug" evidence="17">
    <location>
        <begin position="79"/>
        <end position="187"/>
    </location>
</feature>
<keyword evidence="8" id="KW-0408">Iron</keyword>
<evidence type="ECO:0000313" key="19">
    <source>
        <dbReference type="Proteomes" id="UP000637632"/>
    </source>
</evidence>
<comment type="caution">
    <text evidence="18">The sequence shown here is derived from an EMBL/GenBank/DDBJ whole genome shotgun (WGS) entry which is preliminary data.</text>
</comment>
<keyword evidence="12 18" id="KW-0675">Receptor</keyword>
<keyword evidence="19" id="KW-1185">Reference proteome</keyword>
<evidence type="ECO:0000259" key="16">
    <source>
        <dbReference type="Pfam" id="PF00593"/>
    </source>
</evidence>
<organism evidence="18 19">
    <name type="scientific">Undibacterium aquatile</name>
    <dbReference type="NCBI Taxonomy" id="1537398"/>
    <lineage>
        <taxon>Bacteria</taxon>
        <taxon>Pseudomonadati</taxon>
        <taxon>Pseudomonadota</taxon>
        <taxon>Betaproteobacteria</taxon>
        <taxon>Burkholderiales</taxon>
        <taxon>Oxalobacteraceae</taxon>
        <taxon>Undibacterium</taxon>
    </lineage>
</organism>
<evidence type="ECO:0000313" key="18">
    <source>
        <dbReference type="EMBL" id="MBC3810886.1"/>
    </source>
</evidence>
<keyword evidence="10 15" id="KW-0798">TonB box</keyword>
<dbReference type="Pfam" id="PF07715">
    <property type="entry name" value="Plug"/>
    <property type="match status" value="1"/>
</dbReference>
<keyword evidence="7" id="KW-0732">Signal</keyword>
<evidence type="ECO:0000256" key="4">
    <source>
        <dbReference type="ARBA" id="ARBA00022452"/>
    </source>
</evidence>
<evidence type="ECO:0000256" key="2">
    <source>
        <dbReference type="ARBA" id="ARBA00009810"/>
    </source>
</evidence>
<accession>A0ABR6XET9</accession>
<proteinExistence type="inferred from homology"/>
<evidence type="ECO:0000256" key="9">
    <source>
        <dbReference type="ARBA" id="ARBA00023065"/>
    </source>
</evidence>
<dbReference type="InterPro" id="IPR000531">
    <property type="entry name" value="Beta-barrel_TonB"/>
</dbReference>
<dbReference type="InterPro" id="IPR039426">
    <property type="entry name" value="TonB-dep_rcpt-like"/>
</dbReference>
<comment type="subcellular location">
    <subcellularLocation>
        <location evidence="1 14">Cell outer membrane</location>
        <topology evidence="1 14">Multi-pass membrane protein</topology>
    </subcellularLocation>
</comment>
<comment type="similarity">
    <text evidence="2 14 15">Belongs to the TonB-dependent receptor family.</text>
</comment>
<keyword evidence="4 14" id="KW-1134">Transmembrane beta strand</keyword>
<keyword evidence="11 14" id="KW-0472">Membrane</keyword>
<gene>
    <name evidence="18" type="ORF">H8K26_05475</name>
</gene>
<evidence type="ECO:0000256" key="11">
    <source>
        <dbReference type="ARBA" id="ARBA00023136"/>
    </source>
</evidence>
<evidence type="ECO:0000256" key="1">
    <source>
        <dbReference type="ARBA" id="ARBA00004571"/>
    </source>
</evidence>
<dbReference type="PROSITE" id="PS52016">
    <property type="entry name" value="TONB_DEPENDENT_REC_3"/>
    <property type="match status" value="1"/>
</dbReference>
<keyword evidence="3 14" id="KW-0813">Transport</keyword>
<dbReference type="SUPFAM" id="SSF56935">
    <property type="entry name" value="Porins"/>
    <property type="match status" value="1"/>
</dbReference>
<keyword evidence="13 14" id="KW-0998">Cell outer membrane</keyword>
<evidence type="ECO:0000256" key="8">
    <source>
        <dbReference type="ARBA" id="ARBA00023004"/>
    </source>
</evidence>
<evidence type="ECO:0000256" key="5">
    <source>
        <dbReference type="ARBA" id="ARBA00022496"/>
    </source>
</evidence>
<dbReference type="InterPro" id="IPR036942">
    <property type="entry name" value="Beta-barrel_TonB_sf"/>
</dbReference>
<dbReference type="EMBL" id="JACOFT010000002">
    <property type="protein sequence ID" value="MBC3810886.1"/>
    <property type="molecule type" value="Genomic_DNA"/>
</dbReference>
<keyword evidence="9" id="KW-0406">Ion transport</keyword>
<evidence type="ECO:0000256" key="13">
    <source>
        <dbReference type="ARBA" id="ARBA00023237"/>
    </source>
</evidence>
<evidence type="ECO:0000256" key="14">
    <source>
        <dbReference type="PROSITE-ProRule" id="PRU01360"/>
    </source>
</evidence>
<evidence type="ECO:0000259" key="17">
    <source>
        <dbReference type="Pfam" id="PF07715"/>
    </source>
</evidence>
<dbReference type="Proteomes" id="UP000637632">
    <property type="component" value="Unassembled WGS sequence"/>
</dbReference>
<evidence type="ECO:0000256" key="6">
    <source>
        <dbReference type="ARBA" id="ARBA00022692"/>
    </source>
</evidence>
<dbReference type="InterPro" id="IPR037066">
    <property type="entry name" value="Plug_dom_sf"/>
</dbReference>
<evidence type="ECO:0000256" key="12">
    <source>
        <dbReference type="ARBA" id="ARBA00023170"/>
    </source>
</evidence>
<dbReference type="Pfam" id="PF00593">
    <property type="entry name" value="TonB_dep_Rec_b-barrel"/>
    <property type="match status" value="1"/>
</dbReference>
<dbReference type="PANTHER" id="PTHR32552">
    <property type="entry name" value="FERRICHROME IRON RECEPTOR-RELATED"/>
    <property type="match status" value="1"/>
</dbReference>
<evidence type="ECO:0000256" key="10">
    <source>
        <dbReference type="ARBA" id="ARBA00023077"/>
    </source>
</evidence>
<evidence type="ECO:0000256" key="7">
    <source>
        <dbReference type="ARBA" id="ARBA00022729"/>
    </source>
</evidence>
<keyword evidence="6 14" id="KW-0812">Transmembrane</keyword>
<name>A0ABR6XET9_9BURK</name>
<dbReference type="InterPro" id="IPR012910">
    <property type="entry name" value="Plug_dom"/>
</dbReference>
<dbReference type="PANTHER" id="PTHR32552:SF68">
    <property type="entry name" value="FERRICHROME OUTER MEMBRANE TRANSPORTER_PHAGE RECEPTOR"/>
    <property type="match status" value="1"/>
</dbReference>